<evidence type="ECO:0000256" key="1">
    <source>
        <dbReference type="ARBA" id="ARBA00038414"/>
    </source>
</evidence>
<dbReference type="GeneID" id="300654060"/>
<dbReference type="GO" id="GO:0047661">
    <property type="term" value="F:amino-acid racemase activity"/>
    <property type="evidence" value="ECO:0007669"/>
    <property type="project" value="InterPro"/>
</dbReference>
<gene>
    <name evidence="2" type="ORF">GTQ45_12610</name>
</gene>
<dbReference type="Pfam" id="PF01177">
    <property type="entry name" value="Asp_Glu_race"/>
    <property type="match status" value="1"/>
</dbReference>
<proteinExistence type="inferred from homology"/>
<sequence>MRRALVMTLLHTSPRHVDVFERLFARLAAEEAAREEADGGTDLPGIRLSHVVREDLLRRAIASGVLPEDTFERAARILHEATASSDGVLCTCSTLGPAADEAARRAAKPVLRVDRPMAALAAQTGRSIAVLATIKCTLAPTCELIEQEVAAIADRADVAPVLVDGAWDALEAGDTARANALVADNIRLAQRAGANVIVLAQASMAEALDQVSDVTVPVLTSPASGLAAAVAALRAQA</sequence>
<dbReference type="Gene3D" id="3.40.50.12500">
    <property type="match status" value="1"/>
</dbReference>
<accession>A0A845QEC0</accession>
<dbReference type="RefSeq" id="WP_160588623.1">
    <property type="nucleotide sequence ID" value="NZ_BMHN01000001.1"/>
</dbReference>
<dbReference type="EMBL" id="WXYQ01000009">
    <property type="protein sequence ID" value="NBG96576.1"/>
    <property type="molecule type" value="Genomic_DNA"/>
</dbReference>
<dbReference type="AlphaFoldDB" id="A0A845QEC0"/>
<evidence type="ECO:0000313" key="2">
    <source>
        <dbReference type="EMBL" id="NBG96576.1"/>
    </source>
</evidence>
<keyword evidence="3" id="KW-1185">Reference proteome</keyword>
<name>A0A845QEC0_9HYPH</name>
<evidence type="ECO:0000313" key="3">
    <source>
        <dbReference type="Proteomes" id="UP000470384"/>
    </source>
</evidence>
<organism evidence="2 3">
    <name type="scientific">Pyruvatibacter mobilis</name>
    <dbReference type="NCBI Taxonomy" id="1712261"/>
    <lineage>
        <taxon>Bacteria</taxon>
        <taxon>Pseudomonadati</taxon>
        <taxon>Pseudomonadota</taxon>
        <taxon>Alphaproteobacteria</taxon>
        <taxon>Hyphomicrobiales</taxon>
        <taxon>Parvibaculaceae</taxon>
        <taxon>Pyruvatibacter</taxon>
    </lineage>
</organism>
<reference evidence="2 3" key="1">
    <citation type="journal article" date="2016" name="Int. J. Syst. Evol. Microbiol.">
        <title>Pyruvatibacter mobilis gen. nov., sp. nov., a marine bacterium from the culture broth of Picochlorum sp. 122.</title>
        <authorList>
            <person name="Wang G."/>
            <person name="Tang M."/>
            <person name="Wu H."/>
            <person name="Dai S."/>
            <person name="Li T."/>
            <person name="Chen C."/>
            <person name="He H."/>
            <person name="Fan J."/>
            <person name="Xiang W."/>
            <person name="Li X."/>
        </authorList>
    </citation>
    <scope>NUCLEOTIDE SEQUENCE [LARGE SCALE GENOMIC DNA]</scope>
    <source>
        <strain evidence="2 3">GYP-11</strain>
    </source>
</reference>
<dbReference type="OrthoDB" id="978447at2"/>
<dbReference type="InterPro" id="IPR053714">
    <property type="entry name" value="Iso_Racemase_Enz_sf"/>
</dbReference>
<comment type="similarity">
    <text evidence="1">Belongs to the HyuE racemase family.</text>
</comment>
<comment type="caution">
    <text evidence="2">The sequence shown here is derived from an EMBL/GenBank/DDBJ whole genome shotgun (WGS) entry which is preliminary data.</text>
</comment>
<dbReference type="InterPro" id="IPR015942">
    <property type="entry name" value="Asp/Glu/hydantoin_racemase"/>
</dbReference>
<protein>
    <submittedName>
        <fullName evidence="2">Arylsulfatase</fullName>
    </submittedName>
</protein>
<dbReference type="Proteomes" id="UP000470384">
    <property type="component" value="Unassembled WGS sequence"/>
</dbReference>